<evidence type="ECO:0000256" key="1">
    <source>
        <dbReference type="SAM" id="MobiDB-lite"/>
    </source>
</evidence>
<feature type="non-terminal residue" evidence="2">
    <location>
        <position position="122"/>
    </location>
</feature>
<proteinExistence type="predicted"/>
<protein>
    <submittedName>
        <fullName evidence="2">Uncharacterized protein</fullName>
    </submittedName>
</protein>
<evidence type="ECO:0000313" key="2">
    <source>
        <dbReference type="EMBL" id="SVB89593.1"/>
    </source>
</evidence>
<accession>A0A382HSJ1</accession>
<feature type="non-terminal residue" evidence="2">
    <location>
        <position position="1"/>
    </location>
</feature>
<dbReference type="EMBL" id="UINC01062715">
    <property type="protein sequence ID" value="SVB89593.1"/>
    <property type="molecule type" value="Genomic_DNA"/>
</dbReference>
<gene>
    <name evidence="2" type="ORF">METZ01_LOCUS242447</name>
</gene>
<reference evidence="2" key="1">
    <citation type="submission" date="2018-05" db="EMBL/GenBank/DDBJ databases">
        <authorList>
            <person name="Lanie J.A."/>
            <person name="Ng W.-L."/>
            <person name="Kazmierczak K.M."/>
            <person name="Andrzejewski T.M."/>
            <person name="Davidsen T.M."/>
            <person name="Wayne K.J."/>
            <person name="Tettelin H."/>
            <person name="Glass J.I."/>
            <person name="Rusch D."/>
            <person name="Podicherti R."/>
            <person name="Tsui H.-C.T."/>
            <person name="Winkler M.E."/>
        </authorList>
    </citation>
    <scope>NUCLEOTIDE SEQUENCE</scope>
</reference>
<name>A0A382HSJ1_9ZZZZ</name>
<organism evidence="2">
    <name type="scientific">marine metagenome</name>
    <dbReference type="NCBI Taxonomy" id="408172"/>
    <lineage>
        <taxon>unclassified sequences</taxon>
        <taxon>metagenomes</taxon>
        <taxon>ecological metagenomes</taxon>
    </lineage>
</organism>
<dbReference type="AlphaFoldDB" id="A0A382HSJ1"/>
<feature type="region of interest" description="Disordered" evidence="1">
    <location>
        <begin position="39"/>
        <end position="77"/>
    </location>
</feature>
<sequence>RRQSRRYACEAEQPAQGGAGSRCHALLVFLVQEACPGFETPSSSHHEGSPGHCHRGSLQGGREHLAQGGGRSRIRDERNWPCVPARFPTRLLRHLPKEPKHGQFHLGGSVRQRDAGCGHAAL</sequence>